<dbReference type="PANTHER" id="PTHR40079">
    <property type="entry name" value="MANNAN ENDO-1,4-BETA-MANNOSIDASE E-RELATED"/>
    <property type="match status" value="1"/>
</dbReference>
<dbReference type="OrthoDB" id="9802773at2"/>
<evidence type="ECO:0000256" key="2">
    <source>
        <dbReference type="ARBA" id="ARBA00022801"/>
    </source>
</evidence>
<keyword evidence="5" id="KW-0812">Transmembrane</keyword>
<evidence type="ECO:0000313" key="7">
    <source>
        <dbReference type="EMBL" id="TNJ65415.1"/>
    </source>
</evidence>
<evidence type="ECO:0000256" key="3">
    <source>
        <dbReference type="ARBA" id="ARBA00023295"/>
    </source>
</evidence>
<organism evidence="7 8">
    <name type="scientific">Paenibacillus hemerocallicola</name>
    <dbReference type="NCBI Taxonomy" id="1172614"/>
    <lineage>
        <taxon>Bacteria</taxon>
        <taxon>Bacillati</taxon>
        <taxon>Bacillota</taxon>
        <taxon>Bacilli</taxon>
        <taxon>Bacillales</taxon>
        <taxon>Paenibacillaceae</taxon>
        <taxon>Paenibacillus</taxon>
    </lineage>
</organism>
<dbReference type="EMBL" id="VDCQ01000019">
    <property type="protein sequence ID" value="TNJ65415.1"/>
    <property type="molecule type" value="Genomic_DNA"/>
</dbReference>
<comment type="similarity">
    <text evidence="1 4">Belongs to the glycosyl hydrolase 26 family.</text>
</comment>
<dbReference type="InterPro" id="IPR036582">
    <property type="entry name" value="Mao_N_sf"/>
</dbReference>
<feature type="transmembrane region" description="Helical" evidence="5">
    <location>
        <begin position="53"/>
        <end position="73"/>
    </location>
</feature>
<dbReference type="InterPro" id="IPR000805">
    <property type="entry name" value="Glyco_hydro_26"/>
</dbReference>
<dbReference type="Pfam" id="PF02156">
    <property type="entry name" value="Glyco_hydro_26"/>
    <property type="match status" value="1"/>
</dbReference>
<dbReference type="InterPro" id="IPR017853">
    <property type="entry name" value="GH"/>
</dbReference>
<evidence type="ECO:0000259" key="6">
    <source>
        <dbReference type="PROSITE" id="PS51764"/>
    </source>
</evidence>
<dbReference type="Gene3D" id="3.20.20.80">
    <property type="entry name" value="Glycosidases"/>
    <property type="match status" value="1"/>
</dbReference>
<keyword evidence="8" id="KW-1185">Reference proteome</keyword>
<feature type="domain" description="GH26" evidence="6">
    <location>
        <begin position="167"/>
        <end position="481"/>
    </location>
</feature>
<proteinExistence type="inferred from homology"/>
<accession>A0A5C4T961</accession>
<dbReference type="SUPFAM" id="SSF51445">
    <property type="entry name" value="(Trans)glycosidases"/>
    <property type="match status" value="1"/>
</dbReference>
<dbReference type="GO" id="GO:0006080">
    <property type="term" value="P:substituted mannan metabolic process"/>
    <property type="evidence" value="ECO:0007669"/>
    <property type="project" value="InterPro"/>
</dbReference>
<keyword evidence="2 4" id="KW-0378">Hydrolase</keyword>
<dbReference type="PANTHER" id="PTHR40079:SF4">
    <property type="entry name" value="GH26 DOMAIN-CONTAINING PROTEIN-RELATED"/>
    <property type="match status" value="1"/>
</dbReference>
<dbReference type="Gene3D" id="3.30.457.10">
    <property type="entry name" value="Copper amine oxidase-like, N-terminal domain"/>
    <property type="match status" value="1"/>
</dbReference>
<evidence type="ECO:0000256" key="5">
    <source>
        <dbReference type="SAM" id="Phobius"/>
    </source>
</evidence>
<evidence type="ECO:0000256" key="1">
    <source>
        <dbReference type="ARBA" id="ARBA00007754"/>
    </source>
</evidence>
<feature type="active site" description="Nucleophile" evidence="4">
    <location>
        <position position="401"/>
    </location>
</feature>
<dbReference type="SUPFAM" id="SSF55383">
    <property type="entry name" value="Copper amine oxidase, domain N"/>
    <property type="match status" value="1"/>
</dbReference>
<evidence type="ECO:0000256" key="4">
    <source>
        <dbReference type="PROSITE-ProRule" id="PRU01100"/>
    </source>
</evidence>
<keyword evidence="5" id="KW-1133">Transmembrane helix</keyword>
<comment type="caution">
    <text evidence="7">The sequence shown here is derived from an EMBL/GenBank/DDBJ whole genome shotgun (WGS) entry which is preliminary data.</text>
</comment>
<reference evidence="7 8" key="1">
    <citation type="submission" date="2019-05" db="EMBL/GenBank/DDBJ databases">
        <title>We sequenced the genome of Paenibacillus hemerocallicola KCTC 33185 for further insight into its adaptation and study the phylogeny of Paenibacillus.</title>
        <authorList>
            <person name="Narsing Rao M.P."/>
        </authorList>
    </citation>
    <scope>NUCLEOTIDE SEQUENCE [LARGE SCALE GENOMIC DNA]</scope>
    <source>
        <strain evidence="7 8">KCTC 33185</strain>
    </source>
</reference>
<evidence type="ECO:0000313" key="8">
    <source>
        <dbReference type="Proteomes" id="UP000307943"/>
    </source>
</evidence>
<dbReference type="Pfam" id="PF07833">
    <property type="entry name" value="Cu_amine_oxidN1"/>
    <property type="match status" value="1"/>
</dbReference>
<protein>
    <recommendedName>
        <fullName evidence="6">GH26 domain-containing protein</fullName>
    </recommendedName>
</protein>
<dbReference type="AlphaFoldDB" id="A0A5C4T961"/>
<dbReference type="InterPro" id="IPR022790">
    <property type="entry name" value="GH26_dom"/>
</dbReference>
<dbReference type="InterPro" id="IPR012854">
    <property type="entry name" value="Cu_amine_oxidase-like_N"/>
</dbReference>
<keyword evidence="3 4" id="KW-0326">Glycosidase</keyword>
<dbReference type="GO" id="GO:0016985">
    <property type="term" value="F:mannan endo-1,4-beta-mannosidase activity"/>
    <property type="evidence" value="ECO:0007669"/>
    <property type="project" value="InterPro"/>
</dbReference>
<gene>
    <name evidence="7" type="ORF">FE784_15465</name>
</gene>
<feature type="active site" description="Proton donor" evidence="4">
    <location>
        <position position="297"/>
    </location>
</feature>
<keyword evidence="5" id="KW-0472">Membrane</keyword>
<sequence length="689" mass="76583">MPRRSVFLWPIRNDNASIILYDRRMLVHPAPGKEVPVMKIADTAPARSKTKRLLSMVALSGLLGASIAFAPAVRAEHPWNMHLRAEAYQNAGQTALAVPIWDSLMRAGAADADWNTAALYAGRINTYYDSIGDYENAILYYELENEYWLKDGKDWGTNDLVRANQIRTTVELYGSAKEDESLVRAYAPKSGKLAKFEPEYGMYFGIYSEQDGEMGNEFYKSASIYGRDHAIYLAYATYGEEFPWRYAEHAKSAGGALQIAWQPLGGLDGVADGTYLREWARAAKAYGIPIFLRFAGEMNGDWTPWSGDAAKYIEKFRIVADVMRGESPNVAMVWSPGDVPRYNMAGFYPGDDYVDWVGVSLYTEPYSHGNPDESMEATTPIEKLEEVYGLYADRKPIMLSESAVSHYTNLDGKSHTDFGVMNLDRLYRVMPVKYPRLKAITYFNVDLKGKESRNDYLLRNNPAMLDLYKSIITGPYMLNQVKTGAKPDNATLFRDASVPFAKQTDIVPFVRIPDIWIGKLEYVLNGRTIAEQTKPPFGMALKAGDVPDGSVLELRVYNRAGQRVAAKQVPLSSLLSVQIDGRDQTFEQPPVIRNGSTLAPLRAIFEQMGAVVEWNGDTRTATGRKSGTTVSLTIGDDIAYVNGKAQKLDLPAQLVNGFTMAPARFVGEAFGGTVAWDGETHTVVIAKSK</sequence>
<dbReference type="PROSITE" id="PS51764">
    <property type="entry name" value="GH26"/>
    <property type="match status" value="1"/>
</dbReference>
<name>A0A5C4T961_9BACL</name>
<dbReference type="Proteomes" id="UP000307943">
    <property type="component" value="Unassembled WGS sequence"/>
</dbReference>